<accession>A0AA48H9X0</accession>
<reference evidence="1 2" key="1">
    <citation type="submission" date="2023-01" db="EMBL/GenBank/DDBJ databases">
        <title>Complete genome sequence of Roseicyclus marinus strain Dej080120_10.</title>
        <authorList>
            <person name="Ueki S."/>
            <person name="Maruyama F."/>
        </authorList>
    </citation>
    <scope>NUCLEOTIDE SEQUENCE [LARGE SCALE GENOMIC DNA]</scope>
    <source>
        <strain evidence="1 2">Dej080120_10</strain>
    </source>
</reference>
<name>A0AA48H9X0_9RHOB</name>
<dbReference type="EMBL" id="AP027266">
    <property type="protein sequence ID" value="BDW83890.1"/>
    <property type="molecule type" value="Genomic_DNA"/>
</dbReference>
<protein>
    <submittedName>
        <fullName evidence="1">Uncharacterized protein</fullName>
    </submittedName>
</protein>
<evidence type="ECO:0000313" key="1">
    <source>
        <dbReference type="EMBL" id="BDW83890.1"/>
    </source>
</evidence>
<sequence>MSCRGKALDTKDAIPLIDNGRHVQILVGIDAPDDARCFGVIGHAMILSYGT</sequence>
<organism evidence="1 2">
    <name type="scientific">Roseicyclus marinus</name>
    <dbReference type="NCBI Taxonomy" id="2161673"/>
    <lineage>
        <taxon>Bacteria</taxon>
        <taxon>Pseudomonadati</taxon>
        <taxon>Pseudomonadota</taxon>
        <taxon>Alphaproteobacteria</taxon>
        <taxon>Rhodobacterales</taxon>
        <taxon>Roseobacteraceae</taxon>
        <taxon>Roseicyclus</taxon>
    </lineage>
</organism>
<keyword evidence="2" id="KW-1185">Reference proteome</keyword>
<dbReference type="Proteomes" id="UP001337723">
    <property type="component" value="Chromosome"/>
</dbReference>
<evidence type="ECO:0000313" key="2">
    <source>
        <dbReference type="Proteomes" id="UP001337723"/>
    </source>
</evidence>
<gene>
    <name evidence="1" type="ORF">MACH21_00670</name>
</gene>
<dbReference type="AlphaFoldDB" id="A0AA48H9X0"/>
<proteinExistence type="predicted"/>
<dbReference type="KEGG" id="rmai:MACH21_00670"/>